<dbReference type="AlphaFoldDB" id="A0AAW2JG04"/>
<sequence>MGVGGWDRLSLNLILHGCACTASSCWGREPLSSRALRTSFDALGFLLLIGVWAVEGVSLTRVFQAGWIVRGGSLQGCLAWTASSSILSSFGAKGSVGDCAGVLVEAVDCEGPVIEELASISLIMAIMLAIIVSSRLMQSSMARFGCDGVGGASDGDVLVRLETWASKSRPNTLLLFLPLIAGSYSCCLVIATKASDSARYSAPRFHFRQSAAFPNLEKRKDPNLQRRSPSPSPLVLADLFSLHRQAFQDPKAYLTDLSLLTKLLAGKAKTLGRMIKSVVEFSGYDVSYQLRMTINAQTLVEFVKETTLLRRMKENSFYMLMAPPTSRVGIVLTSLEADELEHTLGFEFKASNNEAKYEALIVCIRIALDVGARSLITYSES</sequence>
<reference evidence="1" key="1">
    <citation type="submission" date="2020-06" db="EMBL/GenBank/DDBJ databases">
        <authorList>
            <person name="Li T."/>
            <person name="Hu X."/>
            <person name="Zhang T."/>
            <person name="Song X."/>
            <person name="Zhang H."/>
            <person name="Dai N."/>
            <person name="Sheng W."/>
            <person name="Hou X."/>
            <person name="Wei L."/>
        </authorList>
    </citation>
    <scope>NUCLEOTIDE SEQUENCE</scope>
    <source>
        <strain evidence="1">KEN8</strain>
        <tissue evidence="1">Leaf</tissue>
    </source>
</reference>
<organism evidence="1">
    <name type="scientific">Sesamum calycinum</name>
    <dbReference type="NCBI Taxonomy" id="2727403"/>
    <lineage>
        <taxon>Eukaryota</taxon>
        <taxon>Viridiplantae</taxon>
        <taxon>Streptophyta</taxon>
        <taxon>Embryophyta</taxon>
        <taxon>Tracheophyta</taxon>
        <taxon>Spermatophyta</taxon>
        <taxon>Magnoliopsida</taxon>
        <taxon>eudicotyledons</taxon>
        <taxon>Gunneridae</taxon>
        <taxon>Pentapetalae</taxon>
        <taxon>asterids</taxon>
        <taxon>lamiids</taxon>
        <taxon>Lamiales</taxon>
        <taxon>Pedaliaceae</taxon>
        <taxon>Sesamum</taxon>
    </lineage>
</organism>
<dbReference type="EMBL" id="JACGWM010001508">
    <property type="protein sequence ID" value="KAL0292435.1"/>
    <property type="molecule type" value="Genomic_DNA"/>
</dbReference>
<accession>A0AAW2JG04</accession>
<reference evidence="1" key="2">
    <citation type="journal article" date="2024" name="Plant">
        <title>Genomic evolution and insights into agronomic trait innovations of Sesamum species.</title>
        <authorList>
            <person name="Miao H."/>
            <person name="Wang L."/>
            <person name="Qu L."/>
            <person name="Liu H."/>
            <person name="Sun Y."/>
            <person name="Le M."/>
            <person name="Wang Q."/>
            <person name="Wei S."/>
            <person name="Zheng Y."/>
            <person name="Lin W."/>
            <person name="Duan Y."/>
            <person name="Cao H."/>
            <person name="Xiong S."/>
            <person name="Wang X."/>
            <person name="Wei L."/>
            <person name="Li C."/>
            <person name="Ma Q."/>
            <person name="Ju M."/>
            <person name="Zhao R."/>
            <person name="Li G."/>
            <person name="Mu C."/>
            <person name="Tian Q."/>
            <person name="Mei H."/>
            <person name="Zhang T."/>
            <person name="Gao T."/>
            <person name="Zhang H."/>
        </authorList>
    </citation>
    <scope>NUCLEOTIDE SEQUENCE</scope>
    <source>
        <strain evidence="1">KEN8</strain>
    </source>
</reference>
<gene>
    <name evidence="1" type="ORF">Scaly_2590800</name>
</gene>
<protein>
    <submittedName>
        <fullName evidence="1">Uncharacterized protein</fullName>
    </submittedName>
</protein>
<proteinExistence type="predicted"/>
<dbReference type="PANTHER" id="PTHR48475:SF2">
    <property type="entry name" value="RIBONUCLEASE H"/>
    <property type="match status" value="1"/>
</dbReference>
<comment type="caution">
    <text evidence="1">The sequence shown here is derived from an EMBL/GenBank/DDBJ whole genome shotgun (WGS) entry which is preliminary data.</text>
</comment>
<evidence type="ECO:0000313" key="1">
    <source>
        <dbReference type="EMBL" id="KAL0292435.1"/>
    </source>
</evidence>
<dbReference type="PANTHER" id="PTHR48475">
    <property type="entry name" value="RIBONUCLEASE H"/>
    <property type="match status" value="1"/>
</dbReference>
<name>A0AAW2JG04_9LAMI</name>